<evidence type="ECO:0000259" key="9">
    <source>
        <dbReference type="Pfam" id="PF18741"/>
    </source>
</evidence>
<dbReference type="Pfam" id="PF13086">
    <property type="entry name" value="AAA_11"/>
    <property type="match status" value="1"/>
</dbReference>
<dbReference type="InterPro" id="IPR025103">
    <property type="entry name" value="DUF4011"/>
</dbReference>
<feature type="region of interest" description="Disordered" evidence="6">
    <location>
        <begin position="1240"/>
        <end position="1277"/>
    </location>
</feature>
<dbReference type="SUPFAM" id="SSF52980">
    <property type="entry name" value="Restriction endonuclease-like"/>
    <property type="match status" value="1"/>
</dbReference>
<feature type="domain" description="DNA2/NAM7 helicase-like C-terminal" evidence="8">
    <location>
        <begin position="910"/>
        <end position="1091"/>
    </location>
</feature>
<proteinExistence type="inferred from homology"/>
<evidence type="ECO:0000259" key="7">
    <source>
        <dbReference type="Pfam" id="PF13086"/>
    </source>
</evidence>
<dbReference type="Proteomes" id="UP000584374">
    <property type="component" value="Unassembled WGS sequence"/>
</dbReference>
<dbReference type="InterPro" id="IPR047187">
    <property type="entry name" value="SF1_C_Upf1"/>
</dbReference>
<dbReference type="InterPro" id="IPR049468">
    <property type="entry name" value="Restrct_endonuc-II-like_dom"/>
</dbReference>
<keyword evidence="4" id="KW-0347">Helicase</keyword>
<reference evidence="10 11" key="1">
    <citation type="submission" date="2020-08" db="EMBL/GenBank/DDBJ databases">
        <title>Sequencing the genomes of 1000 actinobacteria strains.</title>
        <authorList>
            <person name="Klenk H.-P."/>
        </authorList>
    </citation>
    <scope>NUCLEOTIDE SEQUENCE [LARGE SCALE GENOMIC DNA]</scope>
    <source>
        <strain evidence="10 11">DSM 45584</strain>
    </source>
</reference>
<dbReference type="Pfam" id="PF13195">
    <property type="entry name" value="DUF4011"/>
    <property type="match status" value="1"/>
</dbReference>
<dbReference type="Pfam" id="PF13087">
    <property type="entry name" value="AAA_12"/>
    <property type="match status" value="1"/>
</dbReference>
<evidence type="ECO:0000256" key="5">
    <source>
        <dbReference type="ARBA" id="ARBA00022840"/>
    </source>
</evidence>
<keyword evidence="10" id="KW-0255">Endonuclease</keyword>
<dbReference type="EMBL" id="JACHIW010000002">
    <property type="protein sequence ID" value="MBB5159248.1"/>
    <property type="molecule type" value="Genomic_DNA"/>
</dbReference>
<keyword evidence="2" id="KW-0547">Nucleotide-binding</keyword>
<evidence type="ECO:0000256" key="4">
    <source>
        <dbReference type="ARBA" id="ARBA00022806"/>
    </source>
</evidence>
<dbReference type="SUPFAM" id="SSF52540">
    <property type="entry name" value="P-loop containing nucleoside triphosphate hydrolases"/>
    <property type="match status" value="2"/>
</dbReference>
<sequence length="1342" mass="151172">MSADMEEHRLQLVRAKADQWAKSLIELSSRNTLLNFKNTKTTSLDLTNADSAAVRNLLHGKAVKLGALFQEPEAHKDARTRARNVRRAMHMLVEEQGIDVGKLAQGLVRAVPRDGTTSAIGRLRAPLLLRTLRINARTVADSEFELELADDAELNPVLLYALDKDFGLALDVQEFTARAADLLSDTDDPLAQPEAVHAELAAVAQAQGVSVELEQAVVCGLFNYEKQPMVQDLHGAGDLLARHDLVAALAGHEPSKLAVSERSQHFSAPAADAIKPADEFLVQDADSSQQEAVGVALAGHDVLVEGPPGTGKSQTIANIIAGAAARGMRVLFVSEKRAAIEAVTTRLAQVGLDGLVFDLHQQKMDKKHVARQLHDSLESAGRQPRPEVGDTHRKVEQRRAQLRRYSDALHQPREPWGKTAYEVQQELLELRAPATPLNFRGSVLRSLDRATVERLEGDLRQFVDLDGPRVVRRETPWWQADIWETDDIQKVLIELDELASNTLHRGRQSMVRVLHQTGLRAPQNLAGWDEVLRLLDEVNTSVREFGGDVFGNRLDDWYHATAPVKEHLGGGQPHGWLARRRLRAEVKQASTDGITQRRVLHTKLARVVEQRDRWQRLGDPHGRPSEVVGLAETMELFQTLRNQLTAVAMCAKLSDVDNRPTEQVDDEIQQLRQDQEMLWRMQGINHLIADFERLGLTPLVQQISEQRLDVDQAWLLFRHVWLKSLLDQFKLDSAVLREFAPDTHTRLARDYRQDDTCHRDTAADRVRFEVARRLRQVRDEHPQETRLLREQANKRSRHLPLRSLVEKAPHVLLALRPCWAMSPLVVSRTLPAEKLFDLVVFDEASQIRPHDAVATIARGERLVVAGDDKQLPPSNQFERILEGAEDDDNALQDYESILSIMRSLLPNQVRLRWHYRSTDERLIAFSNQEIYHRDLVTFPGTAMETPVVLHLVEDGTVAPGQRGSSPAEVQAAADLVLAHAEQRPDETLGVIAMGNDHAEKVEAAVRRAVQARPDLQEFFAEDSGPGRRFFVKNLERVQGDERDAIILTLGVAKRSGGRLDGRSFGPLNSEGGRRRLNVAVTRAKRRMTIVSAVGPAEIEPTQEPTGTELLRRYLEFAQAQGDLDRVGHRKPVRLNGFEQDVHDALVERGIEVHPQWGVSGYSIDFALAHRDRPGQMVLAVEADGDRYHRMTSVRDRDRLRQSHLERLGWRFHRLWASAWFADRSGETDKIVKAWEGAMRDADRAAPAPEPPRRAEPDPRPSPESRRGPRPDVRPGLKTDEYTEADLIAICRWLLCDGLQLDREERLSQALRELGFKRRGRKIVERLSRAIDIAQYQADKEDS</sequence>
<comment type="caution">
    <text evidence="10">The sequence shown here is derived from an EMBL/GenBank/DDBJ whole genome shotgun (WGS) entry which is preliminary data.</text>
</comment>
<dbReference type="GO" id="GO:0004519">
    <property type="term" value="F:endonuclease activity"/>
    <property type="evidence" value="ECO:0007669"/>
    <property type="project" value="UniProtKB-KW"/>
</dbReference>
<evidence type="ECO:0000313" key="11">
    <source>
        <dbReference type="Proteomes" id="UP000584374"/>
    </source>
</evidence>
<dbReference type="InterPro" id="IPR027417">
    <property type="entry name" value="P-loop_NTPase"/>
</dbReference>
<dbReference type="InterPro" id="IPR011335">
    <property type="entry name" value="Restrct_endonuc-II-like"/>
</dbReference>
<feature type="domain" description="Restriction endonuclease type II-like" evidence="9">
    <location>
        <begin position="1137"/>
        <end position="1233"/>
    </location>
</feature>
<feature type="domain" description="DNA2/NAM7 helicase helicase" evidence="7">
    <location>
        <begin position="286"/>
        <end position="376"/>
    </location>
</feature>
<dbReference type="InterPro" id="IPR041677">
    <property type="entry name" value="DNA2/NAM7_AAA_11"/>
</dbReference>
<name>A0A840QJD2_9PSEU</name>
<dbReference type="InterPro" id="IPR050534">
    <property type="entry name" value="Coronavir_polyprotein_1ab"/>
</dbReference>
<dbReference type="GO" id="GO:0016787">
    <property type="term" value="F:hydrolase activity"/>
    <property type="evidence" value="ECO:0007669"/>
    <property type="project" value="UniProtKB-KW"/>
</dbReference>
<dbReference type="Gene3D" id="3.40.50.300">
    <property type="entry name" value="P-loop containing nucleotide triphosphate hydrolases"/>
    <property type="match status" value="3"/>
</dbReference>
<keyword evidence="3" id="KW-0378">Hydrolase</keyword>
<keyword evidence="5" id="KW-0067">ATP-binding</keyword>
<dbReference type="Pfam" id="PF18741">
    <property type="entry name" value="MTES_1575"/>
    <property type="match status" value="1"/>
</dbReference>
<dbReference type="RefSeq" id="WP_184731545.1">
    <property type="nucleotide sequence ID" value="NZ_JACHIW010000002.1"/>
</dbReference>
<dbReference type="PANTHER" id="PTHR43788:SF8">
    <property type="entry name" value="DNA-BINDING PROTEIN SMUBP-2"/>
    <property type="match status" value="1"/>
</dbReference>
<evidence type="ECO:0000259" key="8">
    <source>
        <dbReference type="Pfam" id="PF13087"/>
    </source>
</evidence>
<dbReference type="PANTHER" id="PTHR43788">
    <property type="entry name" value="DNA2/NAM7 HELICASE FAMILY MEMBER"/>
    <property type="match status" value="1"/>
</dbReference>
<organism evidence="10 11">
    <name type="scientific">Saccharopolyspora phatthalungensis</name>
    <dbReference type="NCBI Taxonomy" id="664693"/>
    <lineage>
        <taxon>Bacteria</taxon>
        <taxon>Bacillati</taxon>
        <taxon>Actinomycetota</taxon>
        <taxon>Actinomycetes</taxon>
        <taxon>Pseudonocardiales</taxon>
        <taxon>Pseudonocardiaceae</taxon>
        <taxon>Saccharopolyspora</taxon>
    </lineage>
</organism>
<evidence type="ECO:0000256" key="1">
    <source>
        <dbReference type="ARBA" id="ARBA00007913"/>
    </source>
</evidence>
<dbReference type="InterPro" id="IPR041679">
    <property type="entry name" value="DNA2/NAM7-like_C"/>
</dbReference>
<protein>
    <submittedName>
        <fullName evidence="10">Very-short-patch-repair endonuclease</fullName>
    </submittedName>
</protein>
<dbReference type="CDD" id="cd18808">
    <property type="entry name" value="SF1_C_Upf1"/>
    <property type="match status" value="1"/>
</dbReference>
<comment type="similarity">
    <text evidence="1">Belongs to the DNA2/NAM7 helicase family.</text>
</comment>
<keyword evidence="11" id="KW-1185">Reference proteome</keyword>
<dbReference type="GO" id="GO:0005524">
    <property type="term" value="F:ATP binding"/>
    <property type="evidence" value="ECO:0007669"/>
    <property type="project" value="UniProtKB-KW"/>
</dbReference>
<evidence type="ECO:0000256" key="2">
    <source>
        <dbReference type="ARBA" id="ARBA00022741"/>
    </source>
</evidence>
<dbReference type="Gene3D" id="3.40.960.10">
    <property type="entry name" value="VSR Endonuclease"/>
    <property type="match status" value="1"/>
</dbReference>
<dbReference type="GO" id="GO:0043139">
    <property type="term" value="F:5'-3' DNA helicase activity"/>
    <property type="evidence" value="ECO:0007669"/>
    <property type="project" value="TreeGrafter"/>
</dbReference>
<gene>
    <name evidence="10" type="ORF">BJ970_006847</name>
</gene>
<feature type="compositionally biased region" description="Basic and acidic residues" evidence="6">
    <location>
        <begin position="1250"/>
        <end position="1277"/>
    </location>
</feature>
<evidence type="ECO:0000256" key="6">
    <source>
        <dbReference type="SAM" id="MobiDB-lite"/>
    </source>
</evidence>
<evidence type="ECO:0000256" key="3">
    <source>
        <dbReference type="ARBA" id="ARBA00022801"/>
    </source>
</evidence>
<accession>A0A840QJD2</accession>
<dbReference type="FunFam" id="3.40.960.10:FF:000002">
    <property type="entry name" value="DNA helicase related protein"/>
    <property type="match status" value="1"/>
</dbReference>
<evidence type="ECO:0000313" key="10">
    <source>
        <dbReference type="EMBL" id="MBB5159248.1"/>
    </source>
</evidence>
<keyword evidence="10" id="KW-0540">Nuclease</keyword>